<dbReference type="AlphaFoldDB" id="A0A067T316"/>
<dbReference type="STRING" id="685588.A0A067T316"/>
<evidence type="ECO:0000313" key="1">
    <source>
        <dbReference type="EMBL" id="KDR76732.1"/>
    </source>
</evidence>
<accession>A0A067T316</accession>
<proteinExistence type="predicted"/>
<evidence type="ECO:0000313" key="2">
    <source>
        <dbReference type="Proteomes" id="UP000027222"/>
    </source>
</evidence>
<gene>
    <name evidence="1" type="ORF">GALMADRAFT_34165</name>
</gene>
<dbReference type="Proteomes" id="UP000027222">
    <property type="component" value="Unassembled WGS sequence"/>
</dbReference>
<protein>
    <submittedName>
        <fullName evidence="1">Uncharacterized protein</fullName>
    </submittedName>
</protein>
<sequence>MSSATIPTFLPFRGEDFAPSFDVSHPQDLLRYFSDLERLFDHFHINRDHDKKRLATFYVDYSISETWEALPSFFNVDATYVELQEELFDYYPEADKFR</sequence>
<dbReference type="HOGENOM" id="CLU_2339125_0_0_1"/>
<feature type="non-terminal residue" evidence="1">
    <location>
        <position position="98"/>
    </location>
</feature>
<reference evidence="2" key="1">
    <citation type="journal article" date="2014" name="Proc. Natl. Acad. Sci. U.S.A.">
        <title>Extensive sampling of basidiomycete genomes demonstrates inadequacy of the white-rot/brown-rot paradigm for wood decay fungi.</title>
        <authorList>
            <person name="Riley R."/>
            <person name="Salamov A.A."/>
            <person name="Brown D.W."/>
            <person name="Nagy L.G."/>
            <person name="Floudas D."/>
            <person name="Held B.W."/>
            <person name="Levasseur A."/>
            <person name="Lombard V."/>
            <person name="Morin E."/>
            <person name="Otillar R."/>
            <person name="Lindquist E.A."/>
            <person name="Sun H."/>
            <person name="LaButti K.M."/>
            <person name="Schmutz J."/>
            <person name="Jabbour D."/>
            <person name="Luo H."/>
            <person name="Baker S.E."/>
            <person name="Pisabarro A.G."/>
            <person name="Walton J.D."/>
            <person name="Blanchette R.A."/>
            <person name="Henrissat B."/>
            <person name="Martin F."/>
            <person name="Cullen D."/>
            <person name="Hibbett D.S."/>
            <person name="Grigoriev I.V."/>
        </authorList>
    </citation>
    <scope>NUCLEOTIDE SEQUENCE [LARGE SCALE GENOMIC DNA]</scope>
    <source>
        <strain evidence="2">CBS 339.88</strain>
    </source>
</reference>
<dbReference type="EMBL" id="KL142378">
    <property type="protein sequence ID" value="KDR76732.1"/>
    <property type="molecule type" value="Genomic_DNA"/>
</dbReference>
<dbReference type="OrthoDB" id="3260546at2759"/>
<keyword evidence="2" id="KW-1185">Reference proteome</keyword>
<name>A0A067T316_GALM3</name>
<organism evidence="1 2">
    <name type="scientific">Galerina marginata (strain CBS 339.88)</name>
    <dbReference type="NCBI Taxonomy" id="685588"/>
    <lineage>
        <taxon>Eukaryota</taxon>
        <taxon>Fungi</taxon>
        <taxon>Dikarya</taxon>
        <taxon>Basidiomycota</taxon>
        <taxon>Agaricomycotina</taxon>
        <taxon>Agaricomycetes</taxon>
        <taxon>Agaricomycetidae</taxon>
        <taxon>Agaricales</taxon>
        <taxon>Agaricineae</taxon>
        <taxon>Strophariaceae</taxon>
        <taxon>Galerina</taxon>
    </lineage>
</organism>